<dbReference type="EMBL" id="JAACXV010000328">
    <property type="protein sequence ID" value="KAF7279971.1"/>
    <property type="molecule type" value="Genomic_DNA"/>
</dbReference>
<keyword evidence="4" id="KW-0812">Transmembrane</keyword>
<name>A0A834MCX0_RHYFE</name>
<evidence type="ECO:0000256" key="4">
    <source>
        <dbReference type="SAM" id="Phobius"/>
    </source>
</evidence>
<sequence>MFTNICEGPPVETEKCGTSLGSSWECFYSGTISGNDIIAAEIPEVQAEVGPYCRCGCVVHLGQAKPKRFLATSSQSCPGRTFWLIQADDDSVVQFRVEQFYLPCGNQWLKIRDGSSLSSTLLADLTGQPGTSPSIVNSTGPNLLLEFYSDEISIGPQVCGGGFLAEASQIKIIKPNITEIRVAHSISTAIPAVVLKLTAVHIAAIFFLSGLIIATTLLGMQYAFRYRKYHIAEAEDQDSLAASNASLPLATRAQSNSTLLSEVISLTRMRPLNMKSRRNKHSRLRESIDCDQDQEEEVTLAREEEECFSGSTLTLTAPNDTTNTTLPTLANPESDEITPSASLPTSPHTEWRVIRRSSTLSEKDRSNEKDSTQTLTGKGIMRRVSNATLTNVSYEEICSKSDPGCYSSAASMISTATIRSTNAKATKDKKNRERLLAGPGGSEFSIAVPDNDLEIDYYDYNVANTEAVPGSYLGMDPAFLVWIPPLDETGEILPLEGHECHEMTDIRPRVYIDPGSNKESPEEETLLPKPRRRSISECSSICSSNRKKTKVVYPLVHGLNNSGSNHIDNKYINESEPLKTNKQVTIPLHEFPKKIRRIRQDMEKETKVEKSPSVDSNAIDEIRFADDEDNDLDINEIERSCNVESVT</sequence>
<evidence type="ECO:0000313" key="6">
    <source>
        <dbReference type="EMBL" id="KAF7279971.1"/>
    </source>
</evidence>
<evidence type="ECO:0000259" key="5">
    <source>
        <dbReference type="PROSITE" id="PS01180"/>
    </source>
</evidence>
<keyword evidence="7" id="KW-1185">Reference proteome</keyword>
<dbReference type="AlphaFoldDB" id="A0A834MCX0"/>
<dbReference type="InterPro" id="IPR000859">
    <property type="entry name" value="CUB_dom"/>
</dbReference>
<gene>
    <name evidence="6" type="ORF">GWI33_006536</name>
</gene>
<accession>A0A834MCX0</accession>
<evidence type="ECO:0000256" key="3">
    <source>
        <dbReference type="SAM" id="MobiDB-lite"/>
    </source>
</evidence>
<feature type="region of interest" description="Disordered" evidence="3">
    <location>
        <begin position="510"/>
        <end position="530"/>
    </location>
</feature>
<evidence type="ECO:0000256" key="2">
    <source>
        <dbReference type="PROSITE-ProRule" id="PRU00059"/>
    </source>
</evidence>
<reference evidence="6" key="1">
    <citation type="submission" date="2020-08" db="EMBL/GenBank/DDBJ databases">
        <title>Genome sequencing and assembly of the red palm weevil Rhynchophorus ferrugineus.</title>
        <authorList>
            <person name="Dias G.B."/>
            <person name="Bergman C.M."/>
            <person name="Manee M."/>
        </authorList>
    </citation>
    <scope>NUCLEOTIDE SEQUENCE</scope>
    <source>
        <strain evidence="6">AA-2017</strain>
        <tissue evidence="6">Whole larva</tissue>
    </source>
</reference>
<dbReference type="CDD" id="cd00041">
    <property type="entry name" value="CUB"/>
    <property type="match status" value="1"/>
</dbReference>
<dbReference type="PROSITE" id="PS01180">
    <property type="entry name" value="CUB"/>
    <property type="match status" value="1"/>
</dbReference>
<organism evidence="6 7">
    <name type="scientific">Rhynchophorus ferrugineus</name>
    <name type="common">Red palm weevil</name>
    <name type="synonym">Curculio ferrugineus</name>
    <dbReference type="NCBI Taxonomy" id="354439"/>
    <lineage>
        <taxon>Eukaryota</taxon>
        <taxon>Metazoa</taxon>
        <taxon>Ecdysozoa</taxon>
        <taxon>Arthropoda</taxon>
        <taxon>Hexapoda</taxon>
        <taxon>Insecta</taxon>
        <taxon>Pterygota</taxon>
        <taxon>Neoptera</taxon>
        <taxon>Endopterygota</taxon>
        <taxon>Coleoptera</taxon>
        <taxon>Polyphaga</taxon>
        <taxon>Cucujiformia</taxon>
        <taxon>Curculionidae</taxon>
        <taxon>Dryophthorinae</taxon>
        <taxon>Rhynchophorus</taxon>
    </lineage>
</organism>
<keyword evidence="1" id="KW-1015">Disulfide bond</keyword>
<protein>
    <recommendedName>
        <fullName evidence="5">CUB domain-containing protein</fullName>
    </recommendedName>
</protein>
<feature type="compositionally biased region" description="Low complexity" evidence="3">
    <location>
        <begin position="313"/>
        <end position="332"/>
    </location>
</feature>
<feature type="compositionally biased region" description="Basic and acidic residues" evidence="3">
    <location>
        <begin position="361"/>
        <end position="371"/>
    </location>
</feature>
<keyword evidence="4" id="KW-1133">Transmembrane helix</keyword>
<dbReference type="Gene3D" id="2.60.120.290">
    <property type="entry name" value="Spermadhesin, CUB domain"/>
    <property type="match status" value="1"/>
</dbReference>
<feature type="transmembrane region" description="Helical" evidence="4">
    <location>
        <begin position="199"/>
        <end position="220"/>
    </location>
</feature>
<keyword evidence="4" id="KW-0472">Membrane</keyword>
<dbReference type="Proteomes" id="UP000625711">
    <property type="component" value="Unassembled WGS sequence"/>
</dbReference>
<comment type="caution">
    <text evidence="2">Lacks conserved residue(s) required for the propagation of feature annotation.</text>
</comment>
<feature type="compositionally biased region" description="Polar residues" evidence="3">
    <location>
        <begin position="337"/>
        <end position="348"/>
    </location>
</feature>
<dbReference type="OrthoDB" id="446173at2759"/>
<feature type="region of interest" description="Disordered" evidence="3">
    <location>
        <begin position="313"/>
        <end position="377"/>
    </location>
</feature>
<dbReference type="SUPFAM" id="SSF49854">
    <property type="entry name" value="Spermadhesin, CUB domain"/>
    <property type="match status" value="1"/>
</dbReference>
<dbReference type="InterPro" id="IPR035914">
    <property type="entry name" value="Sperma_CUB_dom_sf"/>
</dbReference>
<proteinExistence type="predicted"/>
<evidence type="ECO:0000313" key="7">
    <source>
        <dbReference type="Proteomes" id="UP000625711"/>
    </source>
</evidence>
<comment type="caution">
    <text evidence="6">The sequence shown here is derived from an EMBL/GenBank/DDBJ whole genome shotgun (WGS) entry which is preliminary data.</text>
</comment>
<dbReference type="Pfam" id="PF00431">
    <property type="entry name" value="CUB"/>
    <property type="match status" value="1"/>
</dbReference>
<evidence type="ECO:0000256" key="1">
    <source>
        <dbReference type="ARBA" id="ARBA00023157"/>
    </source>
</evidence>
<feature type="domain" description="CUB" evidence="5">
    <location>
        <begin position="16"/>
        <end position="170"/>
    </location>
</feature>